<organism evidence="2 3">
    <name type="scientific">Halosaccharopolyspora lacisalsi</name>
    <dbReference type="NCBI Taxonomy" id="1000566"/>
    <lineage>
        <taxon>Bacteria</taxon>
        <taxon>Bacillati</taxon>
        <taxon>Actinomycetota</taxon>
        <taxon>Actinomycetes</taxon>
        <taxon>Pseudonocardiales</taxon>
        <taxon>Pseudonocardiaceae</taxon>
        <taxon>Halosaccharopolyspora</taxon>
    </lineage>
</organism>
<dbReference type="AlphaFoldDB" id="A0A839DZQ1"/>
<accession>A0A839DZQ1</accession>
<comment type="caution">
    <text evidence="2">The sequence shown here is derived from an EMBL/GenBank/DDBJ whole genome shotgun (WGS) entry which is preliminary data.</text>
</comment>
<reference evidence="2 3" key="1">
    <citation type="submission" date="2020-07" db="EMBL/GenBank/DDBJ databases">
        <title>Sequencing the genomes of 1000 actinobacteria strains.</title>
        <authorList>
            <person name="Klenk H.-P."/>
        </authorList>
    </citation>
    <scope>NUCLEOTIDE SEQUENCE [LARGE SCALE GENOMIC DNA]</scope>
    <source>
        <strain evidence="2 3">DSM 45975</strain>
    </source>
</reference>
<proteinExistence type="predicted"/>
<dbReference type="PANTHER" id="PTHR36454:SF1">
    <property type="entry name" value="DUF1015 DOMAIN-CONTAINING PROTEIN"/>
    <property type="match status" value="1"/>
</dbReference>
<dbReference type="RefSeq" id="WP_182544140.1">
    <property type="nucleotide sequence ID" value="NZ_JACGWZ010000002.1"/>
</dbReference>
<dbReference type="InterPro" id="IPR008323">
    <property type="entry name" value="UCP033563"/>
</dbReference>
<evidence type="ECO:0000313" key="3">
    <source>
        <dbReference type="Proteomes" id="UP000569329"/>
    </source>
</evidence>
<evidence type="ECO:0000313" key="2">
    <source>
        <dbReference type="EMBL" id="MBA8824967.1"/>
    </source>
</evidence>
<name>A0A839DZQ1_9PSEU</name>
<dbReference type="PANTHER" id="PTHR36454">
    <property type="entry name" value="LMO2823 PROTEIN"/>
    <property type="match status" value="1"/>
</dbReference>
<evidence type="ECO:0000256" key="1">
    <source>
        <dbReference type="SAM" id="MobiDB-lite"/>
    </source>
</evidence>
<dbReference type="EMBL" id="JACGWZ010000002">
    <property type="protein sequence ID" value="MBA8824967.1"/>
    <property type="molecule type" value="Genomic_DNA"/>
</dbReference>
<dbReference type="Pfam" id="PF06245">
    <property type="entry name" value="DUF1015"/>
    <property type="match status" value="1"/>
</dbReference>
<sequence>MNAPQAQHDVATPGVSRPGAGVTVRAPRVLIADHRPPTGESADPQRVRRLLDADGYMHPAVPAVIVYRVEIGHHRQTGVVLEVSVEDYRNGRIRRHEATRAEREQHLVESTEASGIEQLPVMLTHPGRIGLHRQLTTITDEAPDVRFTGTDGAVHSVWSRHDPELARTVQDEVGRIEALYIADGHHRMAAAERYASRRSHLGADHSSGFTLATLFPSDEMRILGYHRCLPLPPGTSTSEALDVLAAHPTITRIEECGPEAAHPELGIVVAYLDGRYYRLRLRPPREPEHVRASLDVVLLDEEILPTAFGRAGWPTARTANDADCWCPRGTAIHFLLHPPRVEQVMSISDAGLVMPPKSTWFAPKAEVGLFVRKLSQ</sequence>
<gene>
    <name evidence="2" type="ORF">FHX42_002314</name>
</gene>
<feature type="region of interest" description="Disordered" evidence="1">
    <location>
        <begin position="1"/>
        <end position="22"/>
    </location>
</feature>
<protein>
    <submittedName>
        <fullName evidence="2">Uncharacterized protein (DUF1015 family)</fullName>
    </submittedName>
</protein>
<dbReference type="Proteomes" id="UP000569329">
    <property type="component" value="Unassembled WGS sequence"/>
</dbReference>
<keyword evidence="3" id="KW-1185">Reference proteome</keyword>